<dbReference type="InterPro" id="IPR037138">
    <property type="entry name" value="His_deacetylse_dom_sf"/>
</dbReference>
<keyword evidence="5" id="KW-0378">Hydrolase</keyword>
<dbReference type="SUPFAM" id="SSF52768">
    <property type="entry name" value="Arginase/deacetylase"/>
    <property type="match status" value="1"/>
</dbReference>
<evidence type="ECO:0000256" key="6">
    <source>
        <dbReference type="ARBA" id="ARBA00022853"/>
    </source>
</evidence>
<evidence type="ECO:0000256" key="9">
    <source>
        <dbReference type="ARBA" id="ARBA00023242"/>
    </source>
</evidence>
<evidence type="ECO:0000259" key="12">
    <source>
        <dbReference type="Pfam" id="PF09757"/>
    </source>
</evidence>
<dbReference type="InterPro" id="IPR000286">
    <property type="entry name" value="HDACs"/>
</dbReference>
<comment type="subcellular location">
    <subcellularLocation>
        <location evidence="1">Nucleus</location>
    </subcellularLocation>
</comment>
<evidence type="ECO:0000256" key="1">
    <source>
        <dbReference type="ARBA" id="ARBA00004123"/>
    </source>
</evidence>
<dbReference type="EMBL" id="JAHFXF010001704">
    <property type="protein sequence ID" value="KAG9664268.1"/>
    <property type="molecule type" value="Genomic_DNA"/>
</dbReference>
<dbReference type="OrthoDB" id="424012at2759"/>
<keyword evidence="9" id="KW-0539">Nucleus</keyword>
<dbReference type="AlphaFoldDB" id="A0A9P8DY02"/>
<evidence type="ECO:0000259" key="11">
    <source>
        <dbReference type="Pfam" id="PF00850"/>
    </source>
</evidence>
<comment type="caution">
    <text evidence="13">The sequence shown here is derived from an EMBL/GenBank/DDBJ whole genome shotgun (WGS) entry which is preliminary data.</text>
</comment>
<comment type="similarity">
    <text evidence="2">Belongs to the histone deacetylase family. HD type 2 subfamily.</text>
</comment>
<keyword evidence="8" id="KW-0804">Transcription</keyword>
<evidence type="ECO:0000256" key="3">
    <source>
        <dbReference type="ARBA" id="ARBA00012111"/>
    </source>
</evidence>
<feature type="domain" description="Histone deacetylase" evidence="11">
    <location>
        <begin position="96"/>
        <end position="405"/>
    </location>
</feature>
<dbReference type="GO" id="GO:0040029">
    <property type="term" value="P:epigenetic regulation of gene expression"/>
    <property type="evidence" value="ECO:0007669"/>
    <property type="project" value="TreeGrafter"/>
</dbReference>
<dbReference type="InterPro" id="IPR023696">
    <property type="entry name" value="Ureohydrolase_dom_sf"/>
</dbReference>
<accession>A0A9P8DY02</accession>
<dbReference type="InterPro" id="IPR023801">
    <property type="entry name" value="His_deacetylse_dom"/>
</dbReference>
<dbReference type="Proteomes" id="UP000779574">
    <property type="component" value="Unassembled WGS sequence"/>
</dbReference>
<keyword evidence="6" id="KW-0156">Chromatin regulator</keyword>
<evidence type="ECO:0000256" key="10">
    <source>
        <dbReference type="ARBA" id="ARBA00048287"/>
    </source>
</evidence>
<evidence type="ECO:0000313" key="14">
    <source>
        <dbReference type="Proteomes" id="UP000779574"/>
    </source>
</evidence>
<evidence type="ECO:0000256" key="5">
    <source>
        <dbReference type="ARBA" id="ARBA00022801"/>
    </source>
</evidence>
<sequence>MDISDHLMDGNVIDTTEMDPFVLDMRSPTAQTKHQNMLNGQRDAASRSPSFRQEVIPLPQKGMAHLPYSTSQTGLVYDVRMRFHVEVRPEVNQGVHPEDPRRIYAIYKELVDAGLVDDPNTVSLAPSVLARIPTRFVTKEEVCAVHSERHYEWVISLENWDNDLLHDAGQQMDSIYLSKNSPMCARLSAGGAIEACRGILNGHVKNAVAVIRPPGHHAEHDEPMGFCLFNNVPIAIKACQKEFGDKCRKVLILDWDVHHGNGVQQAFYNDPNVLYISLHVHQGGKFYPSGPAGDHLHCGEGAGLGKNINIPWRTAGMTDADYLLAFQRIVMPIAQDFDPDLVVVSAGFDAAEGDMLGKCHVSPAGYGHMTRMLMSLADGKIAVCLEGGYNLRSIAISALAVTRTLMGEPPGRVATTVPTPSAVDTIEEVLRQQAYYWPCLFPRNPSHRLKKLGSERMHDIVRDYQAAWLWENLEMSNLFIAHSKASRSFKNQVLATPNHSEARPLLVIFHDPPELTGETDPRTRELQLHNTWLTDSVKQYTQWAVDRGFAVIDINIPKHVTEPEDSHEYAAEADPQQRTDETESLAKYLWDNYIELSDSDHIFFMGVGQAYSSLIGFLKKNDRCREKLRKIIGFISDSCPLPSYKSATDDYLDRWYKDTSKIYVAADHYLWEKHKMKPPSRKWGSLQESDYNDMQEMLAYHHKEVTGILNAEINGWQPSDVPIVVASEVEM</sequence>
<dbReference type="GO" id="GO:0141221">
    <property type="term" value="F:histone deacetylase activity, hydrolytic mechanism"/>
    <property type="evidence" value="ECO:0007669"/>
    <property type="project" value="UniProtKB-EC"/>
</dbReference>
<reference evidence="13" key="1">
    <citation type="journal article" date="2021" name="J Fungi (Basel)">
        <title>Virulence traits and population genomics of the black yeast Aureobasidium melanogenum.</title>
        <authorList>
            <person name="Cernosa A."/>
            <person name="Sun X."/>
            <person name="Gostincar C."/>
            <person name="Fang C."/>
            <person name="Gunde-Cimerman N."/>
            <person name="Song Z."/>
        </authorList>
    </citation>
    <scope>NUCLEOTIDE SEQUENCE</scope>
    <source>
        <strain evidence="13">EXF-9911</strain>
    </source>
</reference>
<evidence type="ECO:0000256" key="7">
    <source>
        <dbReference type="ARBA" id="ARBA00023015"/>
    </source>
</evidence>
<dbReference type="InterPro" id="IPR019154">
    <property type="entry name" value="Arb2-like_domain"/>
</dbReference>
<dbReference type="Pfam" id="PF00850">
    <property type="entry name" value="Hist_deacetyl"/>
    <property type="match status" value="1"/>
</dbReference>
<dbReference type="PRINTS" id="PR01270">
    <property type="entry name" value="HDASUPER"/>
</dbReference>
<gene>
    <name evidence="13" type="ORF">KCU76_g18701</name>
</gene>
<dbReference type="GO" id="GO:0000118">
    <property type="term" value="C:histone deacetylase complex"/>
    <property type="evidence" value="ECO:0007669"/>
    <property type="project" value="TreeGrafter"/>
</dbReference>
<reference evidence="13" key="2">
    <citation type="submission" date="2021-08" db="EMBL/GenBank/DDBJ databases">
        <authorList>
            <person name="Gostincar C."/>
            <person name="Sun X."/>
            <person name="Song Z."/>
            <person name="Gunde-Cimerman N."/>
        </authorList>
    </citation>
    <scope>NUCLEOTIDE SEQUENCE</scope>
    <source>
        <strain evidence="13">EXF-9911</strain>
    </source>
</reference>
<dbReference type="InterPro" id="IPR017321">
    <property type="entry name" value="Hist_deAcase_II_yeast"/>
</dbReference>
<dbReference type="Pfam" id="PF09757">
    <property type="entry name" value="Arb2-like"/>
    <property type="match status" value="1"/>
</dbReference>
<dbReference type="FunFam" id="3.40.800.20:FF:000005">
    <property type="entry name" value="histone deacetylase 6"/>
    <property type="match status" value="1"/>
</dbReference>
<evidence type="ECO:0000256" key="4">
    <source>
        <dbReference type="ARBA" id="ARBA00022491"/>
    </source>
</evidence>
<dbReference type="EC" id="3.5.1.98" evidence="3"/>
<evidence type="ECO:0000256" key="2">
    <source>
        <dbReference type="ARBA" id="ARBA00007738"/>
    </source>
</evidence>
<proteinExistence type="inferred from homology"/>
<evidence type="ECO:0000313" key="13">
    <source>
        <dbReference type="EMBL" id="KAG9664268.1"/>
    </source>
</evidence>
<comment type="catalytic activity">
    <reaction evidence="10">
        <text>N(6)-acetyl-L-lysyl-[histone] + H2O = L-lysyl-[histone] + acetate</text>
        <dbReference type="Rhea" id="RHEA:58196"/>
        <dbReference type="Rhea" id="RHEA-COMP:9845"/>
        <dbReference type="Rhea" id="RHEA-COMP:11338"/>
        <dbReference type="ChEBI" id="CHEBI:15377"/>
        <dbReference type="ChEBI" id="CHEBI:29969"/>
        <dbReference type="ChEBI" id="CHEBI:30089"/>
        <dbReference type="ChEBI" id="CHEBI:61930"/>
        <dbReference type="EC" id="3.5.1.98"/>
    </reaction>
</comment>
<dbReference type="PANTHER" id="PTHR10625">
    <property type="entry name" value="HISTONE DEACETYLASE HDAC1-RELATED"/>
    <property type="match status" value="1"/>
</dbReference>
<keyword evidence="4" id="KW-0678">Repressor</keyword>
<organism evidence="13 14">
    <name type="scientific">Aureobasidium melanogenum</name>
    <name type="common">Aureobasidium pullulans var. melanogenum</name>
    <dbReference type="NCBI Taxonomy" id="46634"/>
    <lineage>
        <taxon>Eukaryota</taxon>
        <taxon>Fungi</taxon>
        <taxon>Dikarya</taxon>
        <taxon>Ascomycota</taxon>
        <taxon>Pezizomycotina</taxon>
        <taxon>Dothideomycetes</taxon>
        <taxon>Dothideomycetidae</taxon>
        <taxon>Dothideales</taxon>
        <taxon>Saccotheciaceae</taxon>
        <taxon>Aureobasidium</taxon>
    </lineage>
</organism>
<name>A0A9P8DY02_AURME</name>
<evidence type="ECO:0000256" key="8">
    <source>
        <dbReference type="ARBA" id="ARBA00023163"/>
    </source>
</evidence>
<protein>
    <recommendedName>
        <fullName evidence="3">histone deacetylase</fullName>
        <ecNumber evidence="3">3.5.1.98</ecNumber>
    </recommendedName>
</protein>
<dbReference type="PANTHER" id="PTHR10625:SF5">
    <property type="entry name" value="HISTONE DEACETYLASE"/>
    <property type="match status" value="1"/>
</dbReference>
<dbReference type="PIRSF" id="PIRSF037919">
    <property type="entry name" value="HDAC_II_yeast"/>
    <property type="match status" value="1"/>
</dbReference>
<feature type="domain" description="Arb2-like" evidence="12">
    <location>
        <begin position="456"/>
        <end position="715"/>
    </location>
</feature>
<keyword evidence="7" id="KW-0805">Transcription regulation</keyword>
<dbReference type="Gene3D" id="3.40.800.20">
    <property type="entry name" value="Histone deacetylase domain"/>
    <property type="match status" value="1"/>
</dbReference>
<feature type="non-terminal residue" evidence="13">
    <location>
        <position position="731"/>
    </location>
</feature>